<proteinExistence type="inferred from homology"/>
<dbReference type="PANTHER" id="PTHR10909">
    <property type="entry name" value="ELECTRON TRANSPORT OXIDOREDUCTASE"/>
    <property type="match status" value="1"/>
</dbReference>
<dbReference type="InterPro" id="IPR002655">
    <property type="entry name" value="Acyl-CoA_oxidase_C"/>
</dbReference>
<name>A0A1R1Y9B0_9FUNG</name>
<keyword evidence="10" id="KW-0443">Lipid metabolism</keyword>
<evidence type="ECO:0000256" key="1">
    <source>
        <dbReference type="ARBA" id="ARBA00001201"/>
    </source>
</evidence>
<protein>
    <recommendedName>
        <fullName evidence="12">Acyl-coenzyme A oxidase</fullName>
    </recommendedName>
</protein>
<evidence type="ECO:0000256" key="11">
    <source>
        <dbReference type="ARBA" id="ARBA00023140"/>
    </source>
</evidence>
<feature type="domain" description="Acyl-coenzyme A oxidase N-terminal" evidence="17">
    <location>
        <begin position="31"/>
        <end position="143"/>
    </location>
</feature>
<comment type="similarity">
    <text evidence="5 12">Belongs to the acyl-CoA oxidase family.</text>
</comment>
<keyword evidence="6 12" id="KW-0285">Flavoprotein</keyword>
<evidence type="ECO:0000256" key="13">
    <source>
        <dbReference type="PIRSR" id="PIRSR000168-1"/>
    </source>
</evidence>
<evidence type="ECO:0000256" key="12">
    <source>
        <dbReference type="PIRNR" id="PIRNR000168"/>
    </source>
</evidence>
<dbReference type="InterPro" id="IPR009100">
    <property type="entry name" value="AcylCoA_DH/oxidase_NM_dom_sf"/>
</dbReference>
<evidence type="ECO:0000256" key="6">
    <source>
        <dbReference type="ARBA" id="ARBA00022630"/>
    </source>
</evidence>
<reference evidence="20" key="1">
    <citation type="submission" date="2017-01" db="EMBL/GenBank/DDBJ databases">
        <authorList>
            <person name="Wang Y."/>
            <person name="White M."/>
            <person name="Kvist S."/>
            <person name="Moncalvo J.-M."/>
        </authorList>
    </citation>
    <scope>NUCLEOTIDE SEQUENCE [LARGE SCALE GENOMIC DNA]</scope>
    <source>
        <strain evidence="20">ID-206-W2</strain>
    </source>
</reference>
<keyword evidence="11" id="KW-0576">Peroxisome</keyword>
<dbReference type="GO" id="GO:0033540">
    <property type="term" value="P:fatty acid beta-oxidation using acyl-CoA oxidase"/>
    <property type="evidence" value="ECO:0007669"/>
    <property type="project" value="UniProtKB-UniPathway"/>
</dbReference>
<sequence length="686" mass="77212">MKFSTQLEPAKIHTSETLQNERKKANFSLSEMDVFINGQDRIDNREKALKIIRAEPEIFDQRDTYYMSRTEKLEKGYKQEKRLVELLREGKLTSDEVPHLSNILDWPTPFDLTRGMFIPTLQQQCNEEQVEAFLKPALDYRIIGCYAQTEVGHGSNIRGLETTATYAEDTDEFIVNSPTLTSTKWWIGTLGVSATHAVVMAQLIVKGEHIGLYPIIVQIRSMDDHKPLPGVSVGDIGPKMGYNSIDNGYLNFNNIRVPRFNLLQKYISVAKGGVVSKMKNIDPRVTYGTMVYVRANISRNMGHQLAKGVTIAVRYTSVRRQFGEPNQPETPVLDYPIVQYRVLPLLAKTYAMLGMSHEFFAQYQQSQDLIAKGDFSKLKEMHAISCGLKRWTSTACIYGVDTCRHVCGGHGFSQFSGLNDFFANIYPNIIYEGDNFVLAKQTASYLVKSAFALVTGAPVELNDTTNTIKKYINTPAVLSEAELFSWTGKSAAQIAASEKLLLDLLGFRFVSMNHNLGVKINRKGQSWDDSSIESQGVATAHSEYIIALYFSRHIAKLRESSSIKNILRVLFTVSALSFLTSNSAELYSFNKAAAMTKSQIVGLDDELIKYIKLVRHQAVPLVDALHVPDEKLNSSLGRYDGNVYEDYIQRALDEPVNRDGSGDEIRKRFYEKYIGPVLHSTENSKL</sequence>
<dbReference type="UniPathway" id="UPA00661"/>
<dbReference type="GO" id="GO:0055088">
    <property type="term" value="P:lipid homeostasis"/>
    <property type="evidence" value="ECO:0007669"/>
    <property type="project" value="TreeGrafter"/>
</dbReference>
<dbReference type="GO" id="GO:0003997">
    <property type="term" value="F:acyl-CoA oxidase activity"/>
    <property type="evidence" value="ECO:0007669"/>
    <property type="project" value="UniProtKB-EC"/>
</dbReference>
<evidence type="ECO:0000259" key="15">
    <source>
        <dbReference type="Pfam" id="PF01756"/>
    </source>
</evidence>
<dbReference type="Pfam" id="PF22924">
    <property type="entry name" value="ACOX_C_alpha1"/>
    <property type="match status" value="1"/>
</dbReference>
<evidence type="ECO:0000313" key="20">
    <source>
        <dbReference type="Proteomes" id="UP000187429"/>
    </source>
</evidence>
<dbReference type="GO" id="GO:0071949">
    <property type="term" value="F:FAD binding"/>
    <property type="evidence" value="ECO:0007669"/>
    <property type="project" value="InterPro"/>
</dbReference>
<dbReference type="InterPro" id="IPR036250">
    <property type="entry name" value="AcylCo_DH-like_C"/>
</dbReference>
<dbReference type="Gene3D" id="2.40.110.10">
    <property type="entry name" value="Butyryl-CoA Dehydrogenase, subunit A, domain 2"/>
    <property type="match status" value="1"/>
</dbReference>
<keyword evidence="8" id="KW-0276">Fatty acid metabolism</keyword>
<dbReference type="Gene3D" id="1.20.140.10">
    <property type="entry name" value="Butyryl-CoA Dehydrogenase, subunit A, domain 3"/>
    <property type="match status" value="2"/>
</dbReference>
<feature type="domain" description="Acyl-CoA oxidase C-terminal" evidence="15">
    <location>
        <begin position="518"/>
        <end position="678"/>
    </location>
</feature>
<feature type="binding site" evidence="14">
    <location>
        <position position="188"/>
    </location>
    <ligand>
        <name>FAD</name>
        <dbReference type="ChEBI" id="CHEBI:57692"/>
    </ligand>
</feature>
<evidence type="ECO:0000259" key="18">
    <source>
        <dbReference type="Pfam" id="PF22924"/>
    </source>
</evidence>
<dbReference type="InterPro" id="IPR055060">
    <property type="entry name" value="ACOX_C_alpha1"/>
</dbReference>
<dbReference type="Pfam" id="PF14749">
    <property type="entry name" value="Acyl-CoA_ox_N"/>
    <property type="match status" value="1"/>
</dbReference>
<dbReference type="OrthoDB" id="538336at2759"/>
<evidence type="ECO:0000256" key="4">
    <source>
        <dbReference type="ARBA" id="ARBA00004846"/>
    </source>
</evidence>
<dbReference type="GO" id="GO:0005777">
    <property type="term" value="C:peroxisome"/>
    <property type="evidence" value="ECO:0007669"/>
    <property type="project" value="UniProtKB-SubCell"/>
</dbReference>
<dbReference type="PIRSF" id="PIRSF000168">
    <property type="entry name" value="Acyl-CoA_oxidase"/>
    <property type="match status" value="1"/>
</dbReference>
<evidence type="ECO:0000256" key="14">
    <source>
        <dbReference type="PIRSR" id="PIRSR000168-2"/>
    </source>
</evidence>
<organism evidence="19 20">
    <name type="scientific">Smittium culicis</name>
    <dbReference type="NCBI Taxonomy" id="133412"/>
    <lineage>
        <taxon>Eukaryota</taxon>
        <taxon>Fungi</taxon>
        <taxon>Fungi incertae sedis</taxon>
        <taxon>Zoopagomycota</taxon>
        <taxon>Kickxellomycotina</taxon>
        <taxon>Harpellomycetes</taxon>
        <taxon>Harpellales</taxon>
        <taxon>Legeriomycetaceae</taxon>
        <taxon>Smittium</taxon>
    </lineage>
</organism>
<evidence type="ECO:0000313" key="19">
    <source>
        <dbReference type="EMBL" id="OMJ23425.1"/>
    </source>
</evidence>
<dbReference type="SUPFAM" id="SSF56645">
    <property type="entry name" value="Acyl-CoA dehydrogenase NM domain-like"/>
    <property type="match status" value="1"/>
</dbReference>
<dbReference type="InterPro" id="IPR029320">
    <property type="entry name" value="Acyl-CoA_ox_N"/>
</dbReference>
<dbReference type="FunFam" id="2.40.110.10:FF:000003">
    <property type="entry name" value="Acyl-coenzyme A oxidase"/>
    <property type="match status" value="1"/>
</dbReference>
<keyword evidence="7 12" id="KW-0274">FAD</keyword>
<evidence type="ECO:0000256" key="8">
    <source>
        <dbReference type="ARBA" id="ARBA00022832"/>
    </source>
</evidence>
<dbReference type="InterPro" id="IPR037069">
    <property type="entry name" value="AcylCoA_DH/ox_N_sf"/>
</dbReference>
<dbReference type="Gene3D" id="1.10.540.10">
    <property type="entry name" value="Acyl-CoA dehydrogenase/oxidase, N-terminal domain"/>
    <property type="match status" value="1"/>
</dbReference>
<dbReference type="InterPro" id="IPR046373">
    <property type="entry name" value="Acyl-CoA_Oxase/DH_mid-dom_sf"/>
</dbReference>
<keyword evidence="9" id="KW-0560">Oxidoreductase</keyword>
<comment type="pathway">
    <text evidence="4">Lipid metabolism; peroxisomal fatty acid beta-oxidation.</text>
</comment>
<evidence type="ECO:0000259" key="16">
    <source>
        <dbReference type="Pfam" id="PF02770"/>
    </source>
</evidence>
<dbReference type="Pfam" id="PF02770">
    <property type="entry name" value="Acyl-CoA_dh_M"/>
    <property type="match status" value="1"/>
</dbReference>
<dbReference type="AlphaFoldDB" id="A0A1R1Y9B0"/>
<feature type="active site" description="Proton acceptor" evidence="13">
    <location>
        <position position="432"/>
    </location>
</feature>
<comment type="subcellular location">
    <subcellularLocation>
        <location evidence="3">Peroxisome</location>
    </subcellularLocation>
</comment>
<dbReference type="InterPro" id="IPR006091">
    <property type="entry name" value="Acyl-CoA_Oxase/DH_mid-dom"/>
</dbReference>
<feature type="domain" description="Acyl-CoA oxidase C-alpha1" evidence="18">
    <location>
        <begin position="287"/>
        <end position="447"/>
    </location>
</feature>
<evidence type="ECO:0000256" key="3">
    <source>
        <dbReference type="ARBA" id="ARBA00004275"/>
    </source>
</evidence>
<evidence type="ECO:0000256" key="5">
    <source>
        <dbReference type="ARBA" id="ARBA00006288"/>
    </source>
</evidence>
<dbReference type="GO" id="GO:0005504">
    <property type="term" value="F:fatty acid binding"/>
    <property type="evidence" value="ECO:0007669"/>
    <property type="project" value="TreeGrafter"/>
</dbReference>
<dbReference type="Pfam" id="PF01756">
    <property type="entry name" value="ACOX"/>
    <property type="match status" value="1"/>
</dbReference>
<accession>A0A1R1Y9B0</accession>
<evidence type="ECO:0000259" key="17">
    <source>
        <dbReference type="Pfam" id="PF14749"/>
    </source>
</evidence>
<feature type="domain" description="Acyl-CoA oxidase/dehydrogenase middle" evidence="16">
    <location>
        <begin position="145"/>
        <end position="254"/>
    </location>
</feature>
<evidence type="ECO:0000256" key="2">
    <source>
        <dbReference type="ARBA" id="ARBA00001974"/>
    </source>
</evidence>
<comment type="caution">
    <text evidence="19">The sequence shown here is derived from an EMBL/GenBank/DDBJ whole genome shotgun (WGS) entry which is preliminary data.</text>
</comment>
<evidence type="ECO:0000256" key="7">
    <source>
        <dbReference type="ARBA" id="ARBA00022827"/>
    </source>
</evidence>
<dbReference type="InterPro" id="IPR012258">
    <property type="entry name" value="Acyl-CoA_oxidase"/>
</dbReference>
<dbReference type="Proteomes" id="UP000187429">
    <property type="component" value="Unassembled WGS sequence"/>
</dbReference>
<evidence type="ECO:0000256" key="9">
    <source>
        <dbReference type="ARBA" id="ARBA00023002"/>
    </source>
</evidence>
<feature type="binding site" evidence="14">
    <location>
        <position position="149"/>
    </location>
    <ligand>
        <name>FAD</name>
        <dbReference type="ChEBI" id="CHEBI:57692"/>
    </ligand>
</feature>
<dbReference type="SUPFAM" id="SSF47203">
    <property type="entry name" value="Acyl-CoA dehydrogenase C-terminal domain-like"/>
    <property type="match status" value="2"/>
</dbReference>
<comment type="cofactor">
    <cofactor evidence="2">
        <name>FAD</name>
        <dbReference type="ChEBI" id="CHEBI:57692"/>
    </cofactor>
</comment>
<gene>
    <name evidence="19" type="ORF">AYI69_g4991</name>
</gene>
<comment type="catalytic activity">
    <reaction evidence="1">
        <text>a 2,3-saturated acyl-CoA + O2 = a (2E)-enoyl-CoA + H2O2</text>
        <dbReference type="Rhea" id="RHEA:38959"/>
        <dbReference type="ChEBI" id="CHEBI:15379"/>
        <dbReference type="ChEBI" id="CHEBI:16240"/>
        <dbReference type="ChEBI" id="CHEBI:58856"/>
        <dbReference type="ChEBI" id="CHEBI:65111"/>
        <dbReference type="EC" id="1.3.3.6"/>
    </reaction>
</comment>
<dbReference type="EMBL" id="LSSM01002027">
    <property type="protein sequence ID" value="OMJ23425.1"/>
    <property type="molecule type" value="Genomic_DNA"/>
</dbReference>
<evidence type="ECO:0000256" key="10">
    <source>
        <dbReference type="ARBA" id="ARBA00023098"/>
    </source>
</evidence>
<keyword evidence="20" id="KW-1185">Reference proteome</keyword>
<dbReference type="FunFam" id="1.20.140.10:FF:000015">
    <property type="entry name" value="Acyl-coenzyme A oxidase"/>
    <property type="match status" value="1"/>
</dbReference>
<dbReference type="PANTHER" id="PTHR10909:SF250">
    <property type="entry name" value="PEROXISOMAL ACYL-COENZYME A OXIDASE 1"/>
    <property type="match status" value="1"/>
</dbReference>